<dbReference type="EMBL" id="JAAAMU010000001">
    <property type="protein sequence ID" value="NBC67529.1"/>
    <property type="molecule type" value="Genomic_DNA"/>
</dbReference>
<protein>
    <submittedName>
        <fullName evidence="2">Methyltransferase domain-containing protein</fullName>
    </submittedName>
</protein>
<dbReference type="InterPro" id="IPR013216">
    <property type="entry name" value="Methyltransf_11"/>
</dbReference>
<evidence type="ECO:0000313" key="3">
    <source>
        <dbReference type="Proteomes" id="UP000558113"/>
    </source>
</evidence>
<evidence type="ECO:0000313" key="2">
    <source>
        <dbReference type="EMBL" id="NBC67529.1"/>
    </source>
</evidence>
<dbReference type="OrthoDB" id="8385759at2"/>
<dbReference type="Gene3D" id="3.40.50.150">
    <property type="entry name" value="Vaccinia Virus protein VP39"/>
    <property type="match status" value="1"/>
</dbReference>
<feature type="domain" description="Methyltransferase type 11" evidence="1">
    <location>
        <begin position="69"/>
        <end position="157"/>
    </location>
</feature>
<dbReference type="GO" id="GO:0032259">
    <property type="term" value="P:methylation"/>
    <property type="evidence" value="ECO:0007669"/>
    <property type="project" value="UniProtKB-KW"/>
</dbReference>
<comment type="caution">
    <text evidence="2">The sequence shown here is derived from an EMBL/GenBank/DDBJ whole genome shotgun (WGS) entry which is preliminary data.</text>
</comment>
<sequence length="270" mass="30775">MGSHVDVIKQSWNQWAETWYWKYRTEEAIAGILAAPESVFHPVTYAMIREAVPDLRGKRVLVPSSGDNHAVFAFHLMGAEVTSCDISVKQLESAQTIAEARGWEIEFRCEDTMQLSKIKDNEYDLVYTSNGVHVWIDDLNAMYRHIQRVLKQNGAYIMFDIHPFMRPFGTAVRDRIQVVKPYDAVGPFGEVPTYKWRMQDMVNAIASAKLTIRQIEESYAENGSFWVDDSTDEGEGLSDQDLAGFCDWERNALAALPQWLSVRANKGNND</sequence>
<keyword evidence="3" id="KW-1185">Reference proteome</keyword>
<keyword evidence="2" id="KW-0808">Transferase</keyword>
<dbReference type="GO" id="GO:0008757">
    <property type="term" value="F:S-adenosylmethionine-dependent methyltransferase activity"/>
    <property type="evidence" value="ECO:0007669"/>
    <property type="project" value="InterPro"/>
</dbReference>
<proteinExistence type="predicted"/>
<dbReference type="SUPFAM" id="SSF53335">
    <property type="entry name" value="S-adenosyl-L-methionine-dependent methyltransferases"/>
    <property type="match status" value="1"/>
</dbReference>
<dbReference type="Pfam" id="PF08241">
    <property type="entry name" value="Methyltransf_11"/>
    <property type="match status" value="1"/>
</dbReference>
<organism evidence="2 3">
    <name type="scientific">Paenibacillus sacheonensis</name>
    <dbReference type="NCBI Taxonomy" id="742054"/>
    <lineage>
        <taxon>Bacteria</taxon>
        <taxon>Bacillati</taxon>
        <taxon>Bacillota</taxon>
        <taxon>Bacilli</taxon>
        <taxon>Bacillales</taxon>
        <taxon>Paenibacillaceae</taxon>
        <taxon>Paenibacillus</taxon>
    </lineage>
</organism>
<dbReference type="RefSeq" id="WP_161693415.1">
    <property type="nucleotide sequence ID" value="NZ_JAAAMU010000001.1"/>
</dbReference>
<accession>A0A7X4YLE5</accession>
<name>A0A7X4YLE5_9BACL</name>
<dbReference type="InterPro" id="IPR029063">
    <property type="entry name" value="SAM-dependent_MTases_sf"/>
</dbReference>
<dbReference type="Proteomes" id="UP000558113">
    <property type="component" value="Unassembled WGS sequence"/>
</dbReference>
<dbReference type="CDD" id="cd02440">
    <property type="entry name" value="AdoMet_MTases"/>
    <property type="match status" value="1"/>
</dbReference>
<evidence type="ECO:0000259" key="1">
    <source>
        <dbReference type="Pfam" id="PF08241"/>
    </source>
</evidence>
<gene>
    <name evidence="2" type="ORF">GT003_00790</name>
</gene>
<reference evidence="2 3" key="1">
    <citation type="submission" date="2020-01" db="EMBL/GenBank/DDBJ databases">
        <title>Paenibacillus soybeanensis sp. nov. isolated from the nodules of soybean (Glycine max(L.) Merr).</title>
        <authorList>
            <person name="Wang H."/>
        </authorList>
    </citation>
    <scope>NUCLEOTIDE SEQUENCE [LARGE SCALE GENOMIC DNA]</scope>
    <source>
        <strain evidence="2 3">DSM 23054</strain>
    </source>
</reference>
<keyword evidence="2" id="KW-0489">Methyltransferase</keyword>
<dbReference type="AlphaFoldDB" id="A0A7X4YLE5"/>